<organism evidence="2 3">
    <name type="scientific">Collybia nuda</name>
    <dbReference type="NCBI Taxonomy" id="64659"/>
    <lineage>
        <taxon>Eukaryota</taxon>
        <taxon>Fungi</taxon>
        <taxon>Dikarya</taxon>
        <taxon>Basidiomycota</taxon>
        <taxon>Agaricomycotina</taxon>
        <taxon>Agaricomycetes</taxon>
        <taxon>Agaricomycetidae</taxon>
        <taxon>Agaricales</taxon>
        <taxon>Tricholomatineae</taxon>
        <taxon>Clitocybaceae</taxon>
        <taxon>Collybia</taxon>
    </lineage>
</organism>
<evidence type="ECO:0000313" key="2">
    <source>
        <dbReference type="EMBL" id="KAF9463567.1"/>
    </source>
</evidence>
<feature type="compositionally biased region" description="Polar residues" evidence="1">
    <location>
        <begin position="8"/>
        <end position="19"/>
    </location>
</feature>
<protein>
    <submittedName>
        <fullName evidence="2">Uncharacterized protein</fullName>
    </submittedName>
</protein>
<dbReference type="EMBL" id="MU150261">
    <property type="protein sequence ID" value="KAF9463567.1"/>
    <property type="molecule type" value="Genomic_DNA"/>
</dbReference>
<name>A0A9P6CF55_9AGAR</name>
<feature type="region of interest" description="Disordered" evidence="1">
    <location>
        <begin position="1"/>
        <end position="158"/>
    </location>
</feature>
<feature type="region of interest" description="Disordered" evidence="1">
    <location>
        <begin position="171"/>
        <end position="247"/>
    </location>
</feature>
<evidence type="ECO:0000313" key="3">
    <source>
        <dbReference type="Proteomes" id="UP000807353"/>
    </source>
</evidence>
<sequence>MARPPLSTAGSSRPYTSNGARPPTATGQADPYGHRDPQYTYGQDYDLEEEEEESEDEDVFAFLPPTTAELEQQRQQQLHHDYPHNHPLDFHSDDPIFANSIHSPQLSYPSPTFDPYARHPADSISGVGPSTPHFQYFQPPPQTPPSTDSNNHNHNTGDDLYRLRRINTSASTAVSQVPNTAESREVRVSLPGGSRASVAGSEKEDDVESGIGQRSQFKHNESSITGSMSITHSMVDDDDTSREGSIK</sequence>
<keyword evidence="3" id="KW-1185">Reference proteome</keyword>
<feature type="compositionally biased region" description="Polar residues" evidence="1">
    <location>
        <begin position="222"/>
        <end position="232"/>
    </location>
</feature>
<dbReference type="Proteomes" id="UP000807353">
    <property type="component" value="Unassembled WGS sequence"/>
</dbReference>
<comment type="caution">
    <text evidence="2">The sequence shown here is derived from an EMBL/GenBank/DDBJ whole genome shotgun (WGS) entry which is preliminary data.</text>
</comment>
<feature type="compositionally biased region" description="Polar residues" evidence="1">
    <location>
        <begin position="100"/>
        <end position="110"/>
    </location>
</feature>
<proteinExistence type="predicted"/>
<feature type="compositionally biased region" description="Basic and acidic residues" evidence="1">
    <location>
        <begin position="78"/>
        <end position="94"/>
    </location>
</feature>
<evidence type="ECO:0000256" key="1">
    <source>
        <dbReference type="SAM" id="MobiDB-lite"/>
    </source>
</evidence>
<dbReference type="OrthoDB" id="2989954at2759"/>
<reference evidence="2" key="1">
    <citation type="submission" date="2020-11" db="EMBL/GenBank/DDBJ databases">
        <authorList>
            <consortium name="DOE Joint Genome Institute"/>
            <person name="Ahrendt S."/>
            <person name="Riley R."/>
            <person name="Andreopoulos W."/>
            <person name="Labutti K."/>
            <person name="Pangilinan J."/>
            <person name="Ruiz-Duenas F.J."/>
            <person name="Barrasa J.M."/>
            <person name="Sanchez-Garcia M."/>
            <person name="Camarero S."/>
            <person name="Miyauchi S."/>
            <person name="Serrano A."/>
            <person name="Linde D."/>
            <person name="Babiker R."/>
            <person name="Drula E."/>
            <person name="Ayuso-Fernandez I."/>
            <person name="Pacheco R."/>
            <person name="Padilla G."/>
            <person name="Ferreira P."/>
            <person name="Barriuso J."/>
            <person name="Kellner H."/>
            <person name="Castanera R."/>
            <person name="Alfaro M."/>
            <person name="Ramirez L."/>
            <person name="Pisabarro A.G."/>
            <person name="Kuo A."/>
            <person name="Tritt A."/>
            <person name="Lipzen A."/>
            <person name="He G."/>
            <person name="Yan M."/>
            <person name="Ng V."/>
            <person name="Cullen D."/>
            <person name="Martin F."/>
            <person name="Rosso M.-N."/>
            <person name="Henrissat B."/>
            <person name="Hibbett D."/>
            <person name="Martinez A.T."/>
            <person name="Grigoriev I.V."/>
        </authorList>
    </citation>
    <scope>NUCLEOTIDE SEQUENCE</scope>
    <source>
        <strain evidence="2">CBS 247.69</strain>
    </source>
</reference>
<dbReference type="AlphaFoldDB" id="A0A9P6CF55"/>
<accession>A0A9P6CF55</accession>
<feature type="compositionally biased region" description="Acidic residues" evidence="1">
    <location>
        <begin position="45"/>
        <end position="59"/>
    </location>
</feature>
<feature type="compositionally biased region" description="Polar residues" evidence="1">
    <location>
        <begin position="171"/>
        <end position="181"/>
    </location>
</feature>
<gene>
    <name evidence="2" type="ORF">BDZ94DRAFT_604346</name>
</gene>